<proteinExistence type="predicted"/>
<dbReference type="EMBL" id="JABEBT010000099">
    <property type="protein sequence ID" value="KAF7632557.1"/>
    <property type="molecule type" value="Genomic_DNA"/>
</dbReference>
<name>A0A8S9ZGX2_9BILA</name>
<feature type="compositionally biased region" description="Polar residues" evidence="1">
    <location>
        <begin position="203"/>
        <end position="251"/>
    </location>
</feature>
<dbReference type="Proteomes" id="UP000605970">
    <property type="component" value="Unassembled WGS sequence"/>
</dbReference>
<comment type="caution">
    <text evidence="2">The sequence shown here is derived from an EMBL/GenBank/DDBJ whole genome shotgun (WGS) entry which is preliminary data.</text>
</comment>
<evidence type="ECO:0000313" key="2">
    <source>
        <dbReference type="EMBL" id="KAF7632557.1"/>
    </source>
</evidence>
<organism evidence="2 3">
    <name type="scientific">Meloidogyne graminicola</name>
    <dbReference type="NCBI Taxonomy" id="189291"/>
    <lineage>
        <taxon>Eukaryota</taxon>
        <taxon>Metazoa</taxon>
        <taxon>Ecdysozoa</taxon>
        <taxon>Nematoda</taxon>
        <taxon>Chromadorea</taxon>
        <taxon>Rhabditida</taxon>
        <taxon>Tylenchina</taxon>
        <taxon>Tylenchomorpha</taxon>
        <taxon>Tylenchoidea</taxon>
        <taxon>Meloidogynidae</taxon>
        <taxon>Meloidogyninae</taxon>
        <taxon>Meloidogyne</taxon>
    </lineage>
</organism>
<reference evidence="2" key="1">
    <citation type="journal article" date="2020" name="Ecol. Evol.">
        <title>Genome structure and content of the rice root-knot nematode (Meloidogyne graminicola).</title>
        <authorList>
            <person name="Phan N.T."/>
            <person name="Danchin E.G.J."/>
            <person name="Klopp C."/>
            <person name="Perfus-Barbeoch L."/>
            <person name="Kozlowski D.K."/>
            <person name="Koutsovoulos G.D."/>
            <person name="Lopez-Roques C."/>
            <person name="Bouchez O."/>
            <person name="Zahm M."/>
            <person name="Besnard G."/>
            <person name="Bellafiore S."/>
        </authorList>
    </citation>
    <scope>NUCLEOTIDE SEQUENCE</scope>
    <source>
        <strain evidence="2">VN-18</strain>
    </source>
</reference>
<accession>A0A8S9ZGX2</accession>
<keyword evidence="3" id="KW-1185">Reference proteome</keyword>
<evidence type="ECO:0000313" key="3">
    <source>
        <dbReference type="Proteomes" id="UP000605970"/>
    </source>
</evidence>
<gene>
    <name evidence="2" type="ORF">Mgra_00008004</name>
</gene>
<evidence type="ECO:0000256" key="1">
    <source>
        <dbReference type="SAM" id="MobiDB-lite"/>
    </source>
</evidence>
<feature type="region of interest" description="Disordered" evidence="1">
    <location>
        <begin position="189"/>
        <end position="251"/>
    </location>
</feature>
<feature type="compositionally biased region" description="Basic and acidic residues" evidence="1">
    <location>
        <begin position="189"/>
        <end position="200"/>
    </location>
</feature>
<protein>
    <submittedName>
        <fullName evidence="2">Uncharacterized protein</fullName>
    </submittedName>
</protein>
<sequence>MFNLFLKTKTFFLINVNNTTSLMAYQNLMMRNPQYFAAAAAAFSSSATPCSSATVLPPGVGNCFGFKMNLFYFYLFIRIFFTTKLSKSYIPFPIVTTNIGDSPFTTLSSINSSVLQLQQQTISNSPVIITSSKSPPQQICGEAGVTTQSEDGFIVANSTVTSDEQQHSAQWSSPSETLNFQQNRIQKSDIKITKTAKTENSDEASPQRTISHSSTPYSPERQQINIHNNDNSETNQQINQNVVKYNNGGSE</sequence>
<dbReference type="AlphaFoldDB" id="A0A8S9ZGX2"/>